<dbReference type="AlphaFoldDB" id="A0AAV9Z8C0"/>
<feature type="compositionally biased region" description="Basic residues" evidence="1">
    <location>
        <begin position="474"/>
        <end position="484"/>
    </location>
</feature>
<sequence>MANRRRRRVDSDSEPSTPERRHALSDILNLTQQLTPSKSPGRVDELRASLQSLANAAAEADSAKDRQIADLENQALPRPPRKRRKRLNRHEGADDSLPNAASLEERVREAGRHFAVEEALFLVNEVDTWDPDREEVTFEPEEEYEEEEYRVQSQVEDILDLLPPDARPLRTEGWIADSFLDGLNSQRSTMANRMRHGSAQHLVSDADRVSLDDTSSARFQAFKDRIGYVEETDTEAAHYSAFKAPILYDEFNGDIDVHHIFRNPLLLKIYASAIRGEHGAKGLFSDKGPYLPRANTIAKIHRITRTSTGAIANSAILALWMFSADTDFTMCGDQTGINYAKRYEEYVKQLREGLRKKKSWALELFKHWDSVLFPNSDDSLGQSAAGNSAAEQQERDEAAAAFNSAASRHSSPSDGDNDHGDHNRSSPEPAPGRQEGSSQAGPSQASSQAGASSGAGSSHQPGVSPQAHSSRSTARPRRRAHRRR</sequence>
<protein>
    <submittedName>
        <fullName evidence="2">Uncharacterized protein</fullName>
    </submittedName>
</protein>
<feature type="region of interest" description="Disordered" evidence="1">
    <location>
        <begin position="380"/>
        <end position="484"/>
    </location>
</feature>
<feature type="compositionally biased region" description="Low complexity" evidence="1">
    <location>
        <begin position="436"/>
        <end position="458"/>
    </location>
</feature>
<feature type="compositionally biased region" description="Basic residues" evidence="1">
    <location>
        <begin position="79"/>
        <end position="88"/>
    </location>
</feature>
<feature type="region of interest" description="Disordered" evidence="1">
    <location>
        <begin position="1"/>
        <end position="21"/>
    </location>
</feature>
<keyword evidence="3" id="KW-1185">Reference proteome</keyword>
<organism evidence="2 3">
    <name type="scientific">Favolaschia claudopus</name>
    <dbReference type="NCBI Taxonomy" id="2862362"/>
    <lineage>
        <taxon>Eukaryota</taxon>
        <taxon>Fungi</taxon>
        <taxon>Dikarya</taxon>
        <taxon>Basidiomycota</taxon>
        <taxon>Agaricomycotina</taxon>
        <taxon>Agaricomycetes</taxon>
        <taxon>Agaricomycetidae</taxon>
        <taxon>Agaricales</taxon>
        <taxon>Marasmiineae</taxon>
        <taxon>Mycenaceae</taxon>
        <taxon>Favolaschia</taxon>
    </lineage>
</organism>
<dbReference type="Pfam" id="PF20414">
    <property type="entry name" value="DUF6698"/>
    <property type="match status" value="1"/>
</dbReference>
<evidence type="ECO:0000313" key="3">
    <source>
        <dbReference type="Proteomes" id="UP001362999"/>
    </source>
</evidence>
<feature type="compositionally biased region" description="Basic and acidic residues" evidence="1">
    <location>
        <begin position="416"/>
        <end position="425"/>
    </location>
</feature>
<gene>
    <name evidence="2" type="ORF">R3P38DRAFT_3132218</name>
</gene>
<evidence type="ECO:0000313" key="2">
    <source>
        <dbReference type="EMBL" id="KAK6974606.1"/>
    </source>
</evidence>
<dbReference type="InterPro" id="IPR046521">
    <property type="entry name" value="DUF6698"/>
</dbReference>
<feature type="region of interest" description="Disordered" evidence="1">
    <location>
        <begin position="74"/>
        <end position="102"/>
    </location>
</feature>
<name>A0AAV9Z8C0_9AGAR</name>
<dbReference type="Proteomes" id="UP001362999">
    <property type="component" value="Unassembled WGS sequence"/>
</dbReference>
<comment type="caution">
    <text evidence="2">The sequence shown here is derived from an EMBL/GenBank/DDBJ whole genome shotgun (WGS) entry which is preliminary data.</text>
</comment>
<proteinExistence type="predicted"/>
<dbReference type="EMBL" id="JAWWNJ010000182">
    <property type="protein sequence ID" value="KAK6974606.1"/>
    <property type="molecule type" value="Genomic_DNA"/>
</dbReference>
<reference evidence="2 3" key="1">
    <citation type="journal article" date="2024" name="J Genomics">
        <title>Draft genome sequencing and assembly of Favolaschia claudopus CIRM-BRFM 2984 isolated from oak limbs.</title>
        <authorList>
            <person name="Navarro D."/>
            <person name="Drula E."/>
            <person name="Chaduli D."/>
            <person name="Cazenave R."/>
            <person name="Ahrendt S."/>
            <person name="Wang J."/>
            <person name="Lipzen A."/>
            <person name="Daum C."/>
            <person name="Barry K."/>
            <person name="Grigoriev I.V."/>
            <person name="Favel A."/>
            <person name="Rosso M.N."/>
            <person name="Martin F."/>
        </authorList>
    </citation>
    <scope>NUCLEOTIDE SEQUENCE [LARGE SCALE GENOMIC DNA]</scope>
    <source>
        <strain evidence="2 3">CIRM-BRFM 2984</strain>
    </source>
</reference>
<feature type="compositionally biased region" description="Low complexity" evidence="1">
    <location>
        <begin position="399"/>
        <end position="410"/>
    </location>
</feature>
<accession>A0AAV9Z8C0</accession>
<evidence type="ECO:0000256" key="1">
    <source>
        <dbReference type="SAM" id="MobiDB-lite"/>
    </source>
</evidence>